<keyword evidence="1" id="KW-0472">Membrane</keyword>
<dbReference type="EMBL" id="UFQT01000063">
    <property type="protein sequence ID" value="SSX19281.1"/>
    <property type="molecule type" value="Genomic_DNA"/>
</dbReference>
<reference evidence="2" key="1">
    <citation type="submission" date="2018-07" db="EMBL/GenBank/DDBJ databases">
        <authorList>
            <person name="Quirk P.G."/>
            <person name="Krulwich T.A."/>
        </authorList>
    </citation>
    <scope>NUCLEOTIDE SEQUENCE</scope>
</reference>
<organism evidence="2">
    <name type="scientific">Culicoides sonorensis</name>
    <name type="common">Biting midge</name>
    <dbReference type="NCBI Taxonomy" id="179676"/>
    <lineage>
        <taxon>Eukaryota</taxon>
        <taxon>Metazoa</taxon>
        <taxon>Ecdysozoa</taxon>
        <taxon>Arthropoda</taxon>
        <taxon>Hexapoda</taxon>
        <taxon>Insecta</taxon>
        <taxon>Pterygota</taxon>
        <taxon>Neoptera</taxon>
        <taxon>Endopterygota</taxon>
        <taxon>Diptera</taxon>
        <taxon>Nematocera</taxon>
        <taxon>Chironomoidea</taxon>
        <taxon>Ceratopogonidae</taxon>
        <taxon>Ceratopogoninae</taxon>
        <taxon>Culicoides</taxon>
        <taxon>Monoculicoides</taxon>
    </lineage>
</organism>
<proteinExistence type="predicted"/>
<protein>
    <submittedName>
        <fullName evidence="2">CSON013001 protein</fullName>
    </submittedName>
</protein>
<keyword evidence="1" id="KW-0812">Transmembrane</keyword>
<feature type="transmembrane region" description="Helical" evidence="1">
    <location>
        <begin position="6"/>
        <end position="24"/>
    </location>
</feature>
<evidence type="ECO:0000313" key="2">
    <source>
        <dbReference type="EMBL" id="SSX19281.1"/>
    </source>
</evidence>
<gene>
    <name evidence="2" type="primary">CSON013001</name>
</gene>
<evidence type="ECO:0000256" key="1">
    <source>
        <dbReference type="SAM" id="Phobius"/>
    </source>
</evidence>
<name>A0A336LQU4_CULSO</name>
<keyword evidence="1" id="KW-1133">Transmembrane helix</keyword>
<accession>A0A336LQU4</accession>
<sequence>MGLVKNVLYCAALIILIFLCMICLKRRRKNQGVIFTTVQAVPVANQSITVAPTNSAYVAHQSNYPTQPAPILATAYPLQTNAPPMQMPQPYQCVPPAQMPMPMPYGGAAVPTQFASPPPYDQVVKDPYQQQTPFNPHYTGN</sequence>
<dbReference type="AlphaFoldDB" id="A0A336LQU4"/>
<dbReference type="VEuPathDB" id="VectorBase:CSON013001"/>